<evidence type="ECO:0000313" key="4">
    <source>
        <dbReference type="EMBL" id="GAE50568.1"/>
    </source>
</evidence>
<keyword evidence="2" id="KW-0184">Conjugation</keyword>
<evidence type="ECO:0000259" key="3">
    <source>
        <dbReference type="Pfam" id="PF03389"/>
    </source>
</evidence>
<organism evidence="4 5">
    <name type="scientific">Xanthomonas arboricola pv. pruni str. MAFF 311562</name>
    <dbReference type="NCBI Taxonomy" id="1414836"/>
    <lineage>
        <taxon>Bacteria</taxon>
        <taxon>Pseudomonadati</taxon>
        <taxon>Pseudomonadota</taxon>
        <taxon>Gammaproteobacteria</taxon>
        <taxon>Lysobacterales</taxon>
        <taxon>Lysobacteraceae</taxon>
        <taxon>Xanthomonas</taxon>
    </lineage>
</organism>
<dbReference type="Proteomes" id="UP000019143">
    <property type="component" value="Unassembled WGS sequence"/>
</dbReference>
<feature type="domain" description="MobA/MobL protein" evidence="3">
    <location>
        <begin position="18"/>
        <end position="60"/>
    </location>
</feature>
<evidence type="ECO:0000256" key="1">
    <source>
        <dbReference type="ARBA" id="ARBA00010873"/>
    </source>
</evidence>
<evidence type="ECO:0000256" key="2">
    <source>
        <dbReference type="ARBA" id="ARBA00022971"/>
    </source>
</evidence>
<reference evidence="4 5" key="1">
    <citation type="submission" date="2014-01" db="EMBL/GenBank/DDBJ databases">
        <title>Genome sequence and analysis of Xanthomonas arboricola pv. pruni.</title>
        <authorList>
            <person name="Fujikawa T."/>
            <person name="Nakazono-Nagaoka E."/>
        </authorList>
    </citation>
    <scope>NUCLEOTIDE SEQUENCE [LARGE SCALE GENOMIC DNA]</scope>
    <source>
        <strain evidence="5">MAFF 311562</strain>
    </source>
</reference>
<comment type="caution">
    <text evidence="4">The sequence shown here is derived from an EMBL/GenBank/DDBJ whole genome shotgun (WGS) entry which is preliminary data.</text>
</comment>
<dbReference type="EMBL" id="BAVB01000261">
    <property type="protein sequence ID" value="GAE50568.1"/>
    <property type="molecule type" value="Genomic_DNA"/>
</dbReference>
<dbReference type="AlphaFoldDB" id="W4S323"/>
<comment type="similarity">
    <text evidence="1">Belongs to the MobA/MobL family.</text>
</comment>
<gene>
    <name evidence="4" type="ORF">XPU_2100</name>
</gene>
<dbReference type="Gene3D" id="3.30.930.30">
    <property type="match status" value="1"/>
</dbReference>
<protein>
    <submittedName>
        <fullName evidence="4">MobA/MobL family protein</fullName>
    </submittedName>
</protein>
<evidence type="ECO:0000313" key="5">
    <source>
        <dbReference type="Proteomes" id="UP000019143"/>
    </source>
</evidence>
<proteinExistence type="inferred from homology"/>
<dbReference type="InterPro" id="IPR005053">
    <property type="entry name" value="MobA_MobL"/>
</dbReference>
<dbReference type="Pfam" id="PF03389">
    <property type="entry name" value="MobA_MobL"/>
    <property type="match status" value="1"/>
</dbReference>
<sequence length="60" mass="6553">MAIYHAQLKTFSRAKGHSSIAAAAYRAGLLLEDAITGLRHDYRRRDGVVETRCIAPEGAP</sequence>
<accession>W4S323</accession>
<name>W4S323_9XANT</name>
<feature type="non-terminal residue" evidence="4">
    <location>
        <position position="60"/>
    </location>
</feature>